<gene>
    <name evidence="4" type="ORF">CUNI_LOCUS13322</name>
</gene>
<keyword evidence="5" id="KW-1185">Reference proteome</keyword>
<dbReference type="GO" id="GO:0005507">
    <property type="term" value="F:copper ion binding"/>
    <property type="evidence" value="ECO:0007669"/>
    <property type="project" value="InterPro"/>
</dbReference>
<proteinExistence type="predicted"/>
<feature type="region of interest" description="Disordered" evidence="1">
    <location>
        <begin position="28"/>
        <end position="137"/>
    </location>
</feature>
<feature type="chain" id="PRO_5035779812" description="Superoxide dismutase copper/zinc binding domain-containing protein" evidence="2">
    <location>
        <begin position="26"/>
        <end position="583"/>
    </location>
</feature>
<dbReference type="PROSITE" id="PS00332">
    <property type="entry name" value="SOD_CU_ZN_2"/>
    <property type="match status" value="1"/>
</dbReference>
<name>A0A8S3ZDS2_9EUPU</name>
<evidence type="ECO:0000259" key="3">
    <source>
        <dbReference type="Pfam" id="PF00080"/>
    </source>
</evidence>
<dbReference type="InterPro" id="IPR024134">
    <property type="entry name" value="SOD_Cu/Zn_/chaperone"/>
</dbReference>
<feature type="compositionally biased region" description="Basic residues" evidence="1">
    <location>
        <begin position="230"/>
        <end position="249"/>
    </location>
</feature>
<dbReference type="PANTHER" id="PTHR10003">
    <property type="entry name" value="SUPEROXIDE DISMUTASE CU-ZN -RELATED"/>
    <property type="match status" value="1"/>
</dbReference>
<feature type="region of interest" description="Disordered" evidence="1">
    <location>
        <begin position="182"/>
        <end position="351"/>
    </location>
</feature>
<comment type="caution">
    <text evidence="4">The sequence shown here is derived from an EMBL/GenBank/DDBJ whole genome shotgun (WGS) entry which is preliminary data.</text>
</comment>
<feature type="signal peptide" evidence="2">
    <location>
        <begin position="1"/>
        <end position="25"/>
    </location>
</feature>
<feature type="compositionally biased region" description="Basic residues" evidence="1">
    <location>
        <begin position="304"/>
        <end position="320"/>
    </location>
</feature>
<feature type="region of interest" description="Disordered" evidence="1">
    <location>
        <begin position="377"/>
        <end position="398"/>
    </location>
</feature>
<evidence type="ECO:0000256" key="1">
    <source>
        <dbReference type="SAM" id="MobiDB-lite"/>
    </source>
</evidence>
<feature type="compositionally biased region" description="Polar residues" evidence="1">
    <location>
        <begin position="112"/>
        <end position="137"/>
    </location>
</feature>
<feature type="compositionally biased region" description="Basic residues" evidence="1">
    <location>
        <begin position="328"/>
        <end position="340"/>
    </location>
</feature>
<feature type="compositionally biased region" description="Basic and acidic residues" evidence="1">
    <location>
        <begin position="220"/>
        <end position="229"/>
    </location>
</feature>
<dbReference type="OrthoDB" id="2015551at2759"/>
<feature type="compositionally biased region" description="Basic residues" evidence="1">
    <location>
        <begin position="207"/>
        <end position="219"/>
    </location>
</feature>
<dbReference type="InterPro" id="IPR001424">
    <property type="entry name" value="SOD_Cu_Zn_dom"/>
</dbReference>
<dbReference type="AlphaFoldDB" id="A0A8S3ZDS2"/>
<dbReference type="CDD" id="cd00305">
    <property type="entry name" value="Cu-Zn_Superoxide_Dismutase"/>
    <property type="match status" value="1"/>
</dbReference>
<dbReference type="InterPro" id="IPR018152">
    <property type="entry name" value="SOD_Cu/Zn_BS"/>
</dbReference>
<dbReference type="SUPFAM" id="SSF49329">
    <property type="entry name" value="Cu,Zn superoxide dismutase-like"/>
    <property type="match status" value="1"/>
</dbReference>
<evidence type="ECO:0000256" key="2">
    <source>
        <dbReference type="SAM" id="SignalP"/>
    </source>
</evidence>
<reference evidence="4" key="1">
    <citation type="submission" date="2021-04" db="EMBL/GenBank/DDBJ databases">
        <authorList>
            <consortium name="Molecular Ecology Group"/>
        </authorList>
    </citation>
    <scope>NUCLEOTIDE SEQUENCE</scope>
</reference>
<feature type="compositionally biased region" description="Basic and acidic residues" evidence="1">
    <location>
        <begin position="377"/>
        <end position="390"/>
    </location>
</feature>
<accession>A0A8S3ZDS2</accession>
<protein>
    <recommendedName>
        <fullName evidence="3">Superoxide dismutase copper/zinc binding domain-containing protein</fullName>
    </recommendedName>
</protein>
<dbReference type="Pfam" id="PF00080">
    <property type="entry name" value="Sod_Cu"/>
    <property type="match status" value="1"/>
</dbReference>
<feature type="compositionally biased region" description="Basic and acidic residues" evidence="1">
    <location>
        <begin position="75"/>
        <end position="94"/>
    </location>
</feature>
<dbReference type="PRINTS" id="PR00068">
    <property type="entry name" value="CUZNDISMTASE"/>
</dbReference>
<feature type="domain" description="Superoxide dismutase copper/zinc binding" evidence="3">
    <location>
        <begin position="416"/>
        <end position="558"/>
    </location>
</feature>
<keyword evidence="2" id="KW-0732">Signal</keyword>
<evidence type="ECO:0000313" key="5">
    <source>
        <dbReference type="Proteomes" id="UP000678393"/>
    </source>
</evidence>
<dbReference type="InterPro" id="IPR036423">
    <property type="entry name" value="SOD-like_Cu/Zn_dom_sf"/>
</dbReference>
<dbReference type="GO" id="GO:0006801">
    <property type="term" value="P:superoxide metabolic process"/>
    <property type="evidence" value="ECO:0007669"/>
    <property type="project" value="InterPro"/>
</dbReference>
<feature type="compositionally biased region" description="Basic and acidic residues" evidence="1">
    <location>
        <begin position="35"/>
        <end position="53"/>
    </location>
</feature>
<dbReference type="Gene3D" id="2.60.40.200">
    <property type="entry name" value="Superoxide dismutase, copper/zinc binding domain"/>
    <property type="match status" value="1"/>
</dbReference>
<evidence type="ECO:0000313" key="4">
    <source>
        <dbReference type="EMBL" id="CAG5127764.1"/>
    </source>
</evidence>
<dbReference type="EMBL" id="CAJHNH020002780">
    <property type="protein sequence ID" value="CAG5127764.1"/>
    <property type="molecule type" value="Genomic_DNA"/>
</dbReference>
<dbReference type="PROSITE" id="PS00087">
    <property type="entry name" value="SOD_CU_ZN_1"/>
    <property type="match status" value="1"/>
</dbReference>
<dbReference type="Proteomes" id="UP000678393">
    <property type="component" value="Unassembled WGS sequence"/>
</dbReference>
<feature type="compositionally biased region" description="Basic and acidic residues" evidence="1">
    <location>
        <begin position="250"/>
        <end position="261"/>
    </location>
</feature>
<sequence>MRKTRLLVCCGLVLIALLVMTSIDAKKTPKNKKLAKNDLSKNKSTKSDSKNDEQSDMNPKMKPMQNKPAKKKPDKKIGRDSKKSPDFIFEHPEESVAEAPQEKVQSPDVKDGNQTAFSEPSPLQNCSTTASNSASDTLENIEKNVTSLWRHLRILSQPVHIHVHGGQASSAGYHGDHGCRGRVHGDKNGKRNSCPQNCKDKLGDKEKHHHHSPYHHHDHTHNDSHDHSIGHHHHHGHAHRHAHSHRYSHPRKEDPKIKDNDTSGEVNTTASEKDHSAGSHNHTHGHGDRSHKSHQHNSKDKSKSHSHSSKSHSHSSKSHSNKQGDRSHKPHNHYKHHSHGNKFAGGHDYSLPNDNYHKGHYSFRDRSTHVHIHLTLDEKPLPVQGERNDSESSTAEPVKDEPVFARCDFRRDNNLSGYVLLRQSSGGLDVKVNISGFDVSNIDLDHPEQRLHGFHVHEFGDFSNGCLSFGSHYNPEGTTHGGLTHEIRHVGDWGNIEVNDQGEAVTSFSVKDASLLGPHSILGRGIVVHELLDDLGEGGVPASKTTGNAGGRLACCIIGYSKPLPAESFQQTTVAPSNSTTGA</sequence>
<organism evidence="4 5">
    <name type="scientific">Candidula unifasciata</name>
    <dbReference type="NCBI Taxonomy" id="100452"/>
    <lineage>
        <taxon>Eukaryota</taxon>
        <taxon>Metazoa</taxon>
        <taxon>Spiralia</taxon>
        <taxon>Lophotrochozoa</taxon>
        <taxon>Mollusca</taxon>
        <taxon>Gastropoda</taxon>
        <taxon>Heterobranchia</taxon>
        <taxon>Euthyneura</taxon>
        <taxon>Panpulmonata</taxon>
        <taxon>Eupulmonata</taxon>
        <taxon>Stylommatophora</taxon>
        <taxon>Helicina</taxon>
        <taxon>Helicoidea</taxon>
        <taxon>Geomitridae</taxon>
        <taxon>Candidula</taxon>
    </lineage>
</organism>